<dbReference type="GO" id="GO:0043190">
    <property type="term" value="C:ATP-binding cassette (ABC) transporter complex"/>
    <property type="evidence" value="ECO:0007669"/>
    <property type="project" value="InterPro"/>
</dbReference>
<keyword evidence="2" id="KW-0732">Signal</keyword>
<dbReference type="PROSITE" id="PS51257">
    <property type="entry name" value="PROKAR_LIPOPROTEIN"/>
    <property type="match status" value="1"/>
</dbReference>
<dbReference type="AlphaFoldDB" id="A0A1H4SW19"/>
<dbReference type="SUPFAM" id="SSF53850">
    <property type="entry name" value="Periplasmic binding protein-like II"/>
    <property type="match status" value="1"/>
</dbReference>
<feature type="domain" description="Solute-binding protein family 3/N-terminal" evidence="3">
    <location>
        <begin position="50"/>
        <end position="283"/>
    </location>
</feature>
<accession>A0A1H4SW19</accession>
<dbReference type="Gene3D" id="3.40.190.10">
    <property type="entry name" value="Periplasmic binding protein-like II"/>
    <property type="match status" value="2"/>
</dbReference>
<evidence type="ECO:0000313" key="5">
    <source>
        <dbReference type="Proteomes" id="UP000182652"/>
    </source>
</evidence>
<dbReference type="PANTHER" id="PTHR35841:SF1">
    <property type="entry name" value="PHOSPHONATES-BINDING PERIPLASMIC PROTEIN"/>
    <property type="match status" value="1"/>
</dbReference>
<dbReference type="Pfam" id="PF12974">
    <property type="entry name" value="Phosphonate-bd"/>
    <property type="match status" value="1"/>
</dbReference>
<dbReference type="EMBL" id="FNSN01000003">
    <property type="protein sequence ID" value="SEC48230.1"/>
    <property type="molecule type" value="Genomic_DNA"/>
</dbReference>
<evidence type="ECO:0000259" key="3">
    <source>
        <dbReference type="SMART" id="SM00062"/>
    </source>
</evidence>
<dbReference type="CDD" id="cd01071">
    <property type="entry name" value="PBP2_PhnD_like"/>
    <property type="match status" value="1"/>
</dbReference>
<reference evidence="4 5" key="1">
    <citation type="submission" date="2016-10" db="EMBL/GenBank/DDBJ databases">
        <authorList>
            <person name="de Groot N.N."/>
        </authorList>
    </citation>
    <scope>NUCLEOTIDE SEQUENCE [LARGE SCALE GENOMIC DNA]</scope>
    <source>
        <strain evidence="4 5">DSM 10495</strain>
    </source>
</reference>
<dbReference type="Proteomes" id="UP000182652">
    <property type="component" value="Unassembled WGS sequence"/>
</dbReference>
<dbReference type="STRING" id="156980.SAMN04489745_2982"/>
<organism evidence="4 5">
    <name type="scientific">Arthrobacter woluwensis</name>
    <dbReference type="NCBI Taxonomy" id="156980"/>
    <lineage>
        <taxon>Bacteria</taxon>
        <taxon>Bacillati</taxon>
        <taxon>Actinomycetota</taxon>
        <taxon>Actinomycetes</taxon>
        <taxon>Micrococcales</taxon>
        <taxon>Micrococcaceae</taxon>
        <taxon>Arthrobacter</taxon>
    </lineage>
</organism>
<comment type="similarity">
    <text evidence="1">Belongs to the phosphate/phosphite/phosphonate binding protein family.</text>
</comment>
<dbReference type="InterPro" id="IPR001638">
    <property type="entry name" value="Solute-binding_3/MltF_N"/>
</dbReference>
<sequence length="313" mass="32478">MKQLSRARITATAALSLTAALALSACGGASQAGTGTASAGGASATCPNGEIKFGIEPYEAPDKLIPAYNVLADALSKKLNCPVKVQVVDDYAAEVLAMRNGKLDLGEFGPLGFVFASQQAGAEPLASFATADKKLSSYKAGIWVPKDSPLKSIGDLKGKTLALGSNGSTSGDALPRYALQKAGIAEKDVKLDYAGGHPEALLALKNGKVDAAEINTQTLATATKEGTFKAADFRQIWASDPIPNDPITVRKDADPAFKKAVAEALLQLDTKDVAKVGAFLDVTPPGPMVAVTKDDYQPLFDLATALNLTEKNL</sequence>
<proteinExistence type="inferred from homology"/>
<dbReference type="PANTHER" id="PTHR35841">
    <property type="entry name" value="PHOSPHONATES-BINDING PERIPLASMIC PROTEIN"/>
    <property type="match status" value="1"/>
</dbReference>
<protein>
    <submittedName>
        <fullName evidence="4">Phosphonate transport system substrate-binding protein</fullName>
    </submittedName>
</protein>
<name>A0A1H4SW19_9MICC</name>
<keyword evidence="5" id="KW-1185">Reference proteome</keyword>
<evidence type="ECO:0000313" key="4">
    <source>
        <dbReference type="EMBL" id="SEC48230.1"/>
    </source>
</evidence>
<evidence type="ECO:0000256" key="2">
    <source>
        <dbReference type="ARBA" id="ARBA00022729"/>
    </source>
</evidence>
<dbReference type="GO" id="GO:0055085">
    <property type="term" value="P:transmembrane transport"/>
    <property type="evidence" value="ECO:0007669"/>
    <property type="project" value="InterPro"/>
</dbReference>
<dbReference type="InterPro" id="IPR005770">
    <property type="entry name" value="PhnD"/>
</dbReference>
<dbReference type="NCBIfam" id="TIGR01098">
    <property type="entry name" value="3A0109s03R"/>
    <property type="match status" value="1"/>
</dbReference>
<dbReference type="RefSeq" id="WP_066214413.1">
    <property type="nucleotide sequence ID" value="NZ_CP049819.1"/>
</dbReference>
<gene>
    <name evidence="4" type="ORF">SAMN04489745_2982</name>
</gene>
<dbReference type="SMART" id="SM00062">
    <property type="entry name" value="PBPb"/>
    <property type="match status" value="1"/>
</dbReference>
<evidence type="ECO:0000256" key="1">
    <source>
        <dbReference type="ARBA" id="ARBA00007162"/>
    </source>
</evidence>